<accession>A0A822YY87</accession>
<protein>
    <submittedName>
        <fullName evidence="1">Uncharacterized protein</fullName>
    </submittedName>
</protein>
<dbReference type="Proteomes" id="UP000607653">
    <property type="component" value="Unassembled WGS sequence"/>
</dbReference>
<organism evidence="1 2">
    <name type="scientific">Nelumbo nucifera</name>
    <name type="common">Sacred lotus</name>
    <dbReference type="NCBI Taxonomy" id="4432"/>
    <lineage>
        <taxon>Eukaryota</taxon>
        <taxon>Viridiplantae</taxon>
        <taxon>Streptophyta</taxon>
        <taxon>Embryophyta</taxon>
        <taxon>Tracheophyta</taxon>
        <taxon>Spermatophyta</taxon>
        <taxon>Magnoliopsida</taxon>
        <taxon>Proteales</taxon>
        <taxon>Nelumbonaceae</taxon>
        <taxon>Nelumbo</taxon>
    </lineage>
</organism>
<keyword evidence="2" id="KW-1185">Reference proteome</keyword>
<name>A0A822YY87_NELNU</name>
<comment type="caution">
    <text evidence="1">The sequence shown here is derived from an EMBL/GenBank/DDBJ whole genome shotgun (WGS) entry which is preliminary data.</text>
</comment>
<reference evidence="1 2" key="1">
    <citation type="journal article" date="2020" name="Mol. Biol. Evol.">
        <title>Distinct Expression and Methylation Patterns for Genes with Different Fates following a Single Whole-Genome Duplication in Flowering Plants.</title>
        <authorList>
            <person name="Shi T."/>
            <person name="Rahmani R.S."/>
            <person name="Gugger P.F."/>
            <person name="Wang M."/>
            <person name="Li H."/>
            <person name="Zhang Y."/>
            <person name="Li Z."/>
            <person name="Wang Q."/>
            <person name="Van de Peer Y."/>
            <person name="Marchal K."/>
            <person name="Chen J."/>
        </authorList>
    </citation>
    <scope>NUCLEOTIDE SEQUENCE [LARGE SCALE GENOMIC DNA]</scope>
    <source>
        <tissue evidence="1">Leaf</tissue>
    </source>
</reference>
<dbReference type="EMBL" id="DUZY01000004">
    <property type="protein sequence ID" value="DAD34218.1"/>
    <property type="molecule type" value="Genomic_DNA"/>
</dbReference>
<proteinExistence type="predicted"/>
<evidence type="ECO:0000313" key="2">
    <source>
        <dbReference type="Proteomes" id="UP000607653"/>
    </source>
</evidence>
<dbReference type="AlphaFoldDB" id="A0A822YY87"/>
<gene>
    <name evidence="1" type="ORF">HUJ06_004858</name>
</gene>
<sequence>MHQNGYTTCLHVSELYYSVPSRQLEQHPRRQQHEQHHRYNHRTPICHSLSLQYLSSSYKR</sequence>
<evidence type="ECO:0000313" key="1">
    <source>
        <dbReference type="EMBL" id="DAD34218.1"/>
    </source>
</evidence>